<dbReference type="Gene3D" id="3.40.50.1000">
    <property type="entry name" value="HAD superfamily/HAD-like"/>
    <property type="match status" value="1"/>
</dbReference>
<comment type="caution">
    <text evidence="2">The sequence shown here is derived from an EMBL/GenBank/DDBJ whole genome shotgun (WGS) entry which is preliminary data.</text>
</comment>
<reference evidence="2" key="1">
    <citation type="journal article" date="2015" name="Nature">
        <title>Complex archaea that bridge the gap between prokaryotes and eukaryotes.</title>
        <authorList>
            <person name="Spang A."/>
            <person name="Saw J.H."/>
            <person name="Jorgensen S.L."/>
            <person name="Zaremba-Niedzwiedzka K."/>
            <person name="Martijn J."/>
            <person name="Lind A.E."/>
            <person name="van Eijk R."/>
            <person name="Schleper C."/>
            <person name="Guy L."/>
            <person name="Ettema T.J."/>
        </authorList>
    </citation>
    <scope>NUCLEOTIDE SEQUENCE</scope>
</reference>
<dbReference type="InterPro" id="IPR023214">
    <property type="entry name" value="HAD_sf"/>
</dbReference>
<protein>
    <recommendedName>
        <fullName evidence="1">Polynucleotide kinase PNKP phosphatase domain-containing protein</fullName>
    </recommendedName>
</protein>
<proteinExistence type="predicted"/>
<dbReference type="InterPro" id="IPR036412">
    <property type="entry name" value="HAD-like_sf"/>
</dbReference>
<evidence type="ECO:0000313" key="2">
    <source>
        <dbReference type="EMBL" id="KKM91009.1"/>
    </source>
</evidence>
<accession>A0A0F9L824</accession>
<dbReference type="AlphaFoldDB" id="A0A0F9L824"/>
<feature type="domain" description="Polynucleotide kinase PNKP phosphatase" evidence="1">
    <location>
        <begin position="1"/>
        <end position="133"/>
    </location>
</feature>
<name>A0A0F9L824_9ZZZZ</name>
<gene>
    <name evidence="2" type="ORF">LCGC14_1232790</name>
</gene>
<organism evidence="2">
    <name type="scientific">marine sediment metagenome</name>
    <dbReference type="NCBI Taxonomy" id="412755"/>
    <lineage>
        <taxon>unclassified sequences</taxon>
        <taxon>metagenomes</taxon>
        <taxon>ecological metagenomes</taxon>
    </lineage>
</organism>
<dbReference type="InterPro" id="IPR056782">
    <property type="entry name" value="HAD_PNKP"/>
</dbReference>
<dbReference type="EMBL" id="LAZR01006593">
    <property type="protein sequence ID" value="KKM91009.1"/>
    <property type="molecule type" value="Genomic_DNA"/>
</dbReference>
<dbReference type="SUPFAM" id="SSF56784">
    <property type="entry name" value="HAD-like"/>
    <property type="match status" value="1"/>
</dbReference>
<dbReference type="Pfam" id="PF25109">
    <property type="entry name" value="HAD_PNKP"/>
    <property type="match status" value="1"/>
</dbReference>
<sequence>DIDNTVAMHPYDRNPYDHTQVESDIPNAALIEMLQNIYTGDPLMTFIFVTGRSEKYRPETYTWLKSNFPLPHLLHMRPKDDDVTPDYVIKKNIYEAEIKDNYFVTAVFDDREQAVTMWRGLGLPTYQNEYGRF</sequence>
<evidence type="ECO:0000259" key="1">
    <source>
        <dbReference type="Pfam" id="PF25109"/>
    </source>
</evidence>
<feature type="non-terminal residue" evidence="2">
    <location>
        <position position="1"/>
    </location>
</feature>